<reference evidence="1" key="4">
    <citation type="journal article" date="2020" name="Genome Biol. Evol.">
        <title>Complete Genome Sequence of the Polysaccharide-Degrading Rumen Bacterium Pseudobutyrivibrio xylanivorans MA3014 Reveals an Incomplete Glycolytic Pathway.</title>
        <authorList>
            <person name="Palevich N."/>
            <person name="Maclean P.H."/>
            <person name="Kelly W.J."/>
            <person name="Leahy S.C."/>
            <person name="Rakonjac J."/>
            <person name="Attwood G.T."/>
        </authorList>
    </citation>
    <scope>NUCLEOTIDE SEQUENCE</scope>
    <source>
        <strain evidence="1">MA3014</strain>
    </source>
</reference>
<reference evidence="1" key="1">
    <citation type="journal article" date="2018" name="Nat. Biotechnol.">
        <title>Cultivation and sequencing of rumen microbiome members from the Hungate1000 Collection.</title>
        <authorList>
            <consortium name="Hungate1000 project collaborators"/>
            <person name="Seshadri R."/>
            <person name="Leahy S.C."/>
            <person name="Attwood G.T."/>
            <person name="Teh K.H."/>
            <person name="Lambie S.C."/>
            <person name="Cookson A.L."/>
            <person name="Eloe-Fadrosh E.A."/>
            <person name="Pavlopoulos G.A."/>
            <person name="Hadjithomas M."/>
            <person name="Varghese N.J."/>
            <person name="Paez-Espino D."/>
            <person name="Perry R."/>
            <person name="Henderson G."/>
            <person name="Creevey C.J."/>
            <person name="Terrapon N."/>
            <person name="Lapebie P."/>
            <person name="Drula E."/>
            <person name="Lombard V."/>
            <person name="Rubin E."/>
            <person name="Kyrpides N.C."/>
            <person name="Henrissat B."/>
            <person name="Woyke T."/>
            <person name="Ivanova N.N."/>
            <person name="Kelly W.J."/>
        </authorList>
    </citation>
    <scope>NUCLEOTIDE SEQUENCE</scope>
    <source>
        <strain evidence="1">MA3014</strain>
    </source>
</reference>
<dbReference type="Proteomes" id="UP000327030">
    <property type="component" value="Chromosome 1"/>
</dbReference>
<reference evidence="3" key="3">
    <citation type="submission" date="2019-08" db="EMBL/GenBank/DDBJ databases">
        <title>Complete Genome Sequence of the Polysaccharide-Degrading Rumen Bacterium Pseudobutyrivibrio xylanivorans MA3014.</title>
        <authorList>
            <person name="Palevich N."/>
            <person name="Maclean P.H."/>
            <person name="Kelly W.J."/>
            <person name="Leahy S.C."/>
            <person name="Rakonjac J."/>
            <person name="Attwood G.T."/>
        </authorList>
    </citation>
    <scope>NUCLEOTIDE SEQUENCE [LARGE SCALE GENOMIC DNA]</scope>
    <source>
        <strain evidence="3">MA3014</strain>
    </source>
</reference>
<organism evidence="1 3">
    <name type="scientific">Pseudobutyrivibrio xylanivorans</name>
    <dbReference type="NCBI Taxonomy" id="185007"/>
    <lineage>
        <taxon>Bacteria</taxon>
        <taxon>Bacillati</taxon>
        <taxon>Bacillota</taxon>
        <taxon>Clostridia</taxon>
        <taxon>Lachnospirales</taxon>
        <taxon>Lachnospiraceae</taxon>
        <taxon>Pseudobutyrivibrio</taxon>
    </lineage>
</organism>
<dbReference type="SUPFAM" id="SSF143880">
    <property type="entry name" value="NE0471 N-terminal domain-like"/>
    <property type="match status" value="1"/>
</dbReference>
<protein>
    <submittedName>
        <fullName evidence="1">DUF2442 domain-containing protein</fullName>
    </submittedName>
</protein>
<evidence type="ECO:0000313" key="1">
    <source>
        <dbReference type="EMBL" id="QFJ53392.1"/>
    </source>
</evidence>
<dbReference type="InterPro" id="IPR036782">
    <property type="entry name" value="NE0471-like_N"/>
</dbReference>
<dbReference type="OrthoDB" id="162796at2"/>
<dbReference type="EMBL" id="CP043028">
    <property type="protein sequence ID" value="QFJ53392.1"/>
    <property type="molecule type" value="Genomic_DNA"/>
</dbReference>
<evidence type="ECO:0000313" key="2">
    <source>
        <dbReference type="EMBL" id="QFJ53469.1"/>
    </source>
</evidence>
<dbReference type="AlphaFoldDB" id="A0A5P6VLV6"/>
<dbReference type="KEGG" id="pxv:FXF36_00560"/>
<dbReference type="EMBL" id="CP043028">
    <property type="protein sequence ID" value="QFJ53469.1"/>
    <property type="molecule type" value="Genomic_DNA"/>
</dbReference>
<gene>
    <name evidence="1" type="ORF">FXF36_00150</name>
    <name evidence="2" type="ORF">FXF36_00560</name>
</gene>
<reference evidence="1" key="2">
    <citation type="journal article" date="2019" name="Appl. Environ. Microbiol.">
        <title>Comparative Genomics of Rumen Butyrivibrio spp. Uncovers a Continuum of Polysaccharide-Degrading Capabilities.</title>
        <authorList>
            <person name="Palevich N."/>
            <person name="Kelly W.J."/>
            <person name="Leahy S.C."/>
            <person name="Denman S."/>
            <person name="Altermann E."/>
            <person name="Rakonjac J."/>
            <person name="Attwood G.T."/>
        </authorList>
    </citation>
    <scope>NUCLEOTIDE SEQUENCE</scope>
    <source>
        <strain evidence="1">MA3014</strain>
    </source>
</reference>
<accession>A0A5P6VLV6</accession>
<proteinExistence type="predicted"/>
<evidence type="ECO:0000313" key="3">
    <source>
        <dbReference type="Proteomes" id="UP000327030"/>
    </source>
</evidence>
<dbReference type="KEGG" id="pxv:FXF36_00150"/>
<sequence>MKWRKKRMHRALNVTAMANNMLLIEFDTGEKKRFDCSKLIEKSSLYKDLSDETYFQGVYVDEMGIISWEDAVNLDPYMVYEESIATNEINCDK</sequence>
<dbReference type="Gene3D" id="3.30.2020.10">
    <property type="entry name" value="NE0471-like N-terminal domain"/>
    <property type="match status" value="1"/>
</dbReference>
<name>A0A5P6VLV6_PSEXY</name>